<organism evidence="1">
    <name type="scientific">uncultured Caudovirales phage</name>
    <dbReference type="NCBI Taxonomy" id="2100421"/>
    <lineage>
        <taxon>Viruses</taxon>
        <taxon>Duplodnaviria</taxon>
        <taxon>Heunggongvirae</taxon>
        <taxon>Uroviricota</taxon>
        <taxon>Caudoviricetes</taxon>
        <taxon>Peduoviridae</taxon>
        <taxon>Maltschvirus</taxon>
        <taxon>Maltschvirus maltsch</taxon>
    </lineage>
</organism>
<dbReference type="EMBL" id="LR796140">
    <property type="protein sequence ID" value="CAB4121208.1"/>
    <property type="molecule type" value="Genomic_DNA"/>
</dbReference>
<gene>
    <name evidence="1" type="ORF">UFOVP9_28</name>
</gene>
<evidence type="ECO:0000313" key="1">
    <source>
        <dbReference type="EMBL" id="CAB4121208.1"/>
    </source>
</evidence>
<proteinExistence type="predicted"/>
<reference evidence="1" key="1">
    <citation type="submission" date="2020-04" db="EMBL/GenBank/DDBJ databases">
        <authorList>
            <person name="Chiriac C."/>
            <person name="Salcher M."/>
            <person name="Ghai R."/>
            <person name="Kavagutti S V."/>
        </authorList>
    </citation>
    <scope>NUCLEOTIDE SEQUENCE</scope>
</reference>
<accession>A0A6J5KGU6</accession>
<protein>
    <submittedName>
        <fullName evidence="1">Uncharacterized protein</fullName>
    </submittedName>
</protein>
<sequence>METPEKLIMLGARIPVSMMKELRMMCFENEISVKKMTELALRRQMAMVKFDNKFLQEQLEDKRA</sequence>
<name>A0A6J5KGU6_9CAUD</name>